<evidence type="ECO:0000313" key="12">
    <source>
        <dbReference type="Proteomes" id="UP000236731"/>
    </source>
</evidence>
<dbReference type="Pfam" id="PF07715">
    <property type="entry name" value="Plug"/>
    <property type="match status" value="1"/>
</dbReference>
<evidence type="ECO:0000256" key="7">
    <source>
        <dbReference type="ARBA" id="ARBA00023237"/>
    </source>
</evidence>
<evidence type="ECO:0000256" key="2">
    <source>
        <dbReference type="ARBA" id="ARBA00022448"/>
    </source>
</evidence>
<dbReference type="InterPro" id="IPR012910">
    <property type="entry name" value="Plug_dom"/>
</dbReference>
<dbReference type="InterPro" id="IPR008969">
    <property type="entry name" value="CarboxyPept-like_regulatory"/>
</dbReference>
<organism evidence="11 12">
    <name type="scientific">Sphingobacterium lactis</name>
    <dbReference type="NCBI Taxonomy" id="797291"/>
    <lineage>
        <taxon>Bacteria</taxon>
        <taxon>Pseudomonadati</taxon>
        <taxon>Bacteroidota</taxon>
        <taxon>Sphingobacteriia</taxon>
        <taxon>Sphingobacteriales</taxon>
        <taxon>Sphingobacteriaceae</taxon>
        <taxon>Sphingobacterium</taxon>
    </lineage>
</organism>
<evidence type="ECO:0000313" key="11">
    <source>
        <dbReference type="EMBL" id="SEG72988.1"/>
    </source>
</evidence>
<comment type="similarity">
    <text evidence="8">Belongs to the TonB-dependent receptor family.</text>
</comment>
<name>A0A1H6CJ95_9SPHI</name>
<dbReference type="GO" id="GO:0044718">
    <property type="term" value="P:siderophore transmembrane transport"/>
    <property type="evidence" value="ECO:0007669"/>
    <property type="project" value="TreeGrafter"/>
</dbReference>
<dbReference type="SUPFAM" id="SSF56935">
    <property type="entry name" value="Porins"/>
    <property type="match status" value="1"/>
</dbReference>
<dbReference type="Proteomes" id="UP000236731">
    <property type="component" value="Unassembled WGS sequence"/>
</dbReference>
<evidence type="ECO:0000256" key="4">
    <source>
        <dbReference type="ARBA" id="ARBA00022692"/>
    </source>
</evidence>
<dbReference type="AlphaFoldDB" id="A0A1H6CJ95"/>
<evidence type="ECO:0000259" key="10">
    <source>
        <dbReference type="Pfam" id="PF07715"/>
    </source>
</evidence>
<dbReference type="Gene3D" id="2.170.130.10">
    <property type="entry name" value="TonB-dependent receptor, plug domain"/>
    <property type="match status" value="1"/>
</dbReference>
<proteinExistence type="inferred from homology"/>
<dbReference type="InterPro" id="IPR036942">
    <property type="entry name" value="Beta-barrel_TonB_sf"/>
</dbReference>
<evidence type="ECO:0000256" key="5">
    <source>
        <dbReference type="ARBA" id="ARBA00022729"/>
    </source>
</evidence>
<keyword evidence="5 9" id="KW-0732">Signal</keyword>
<dbReference type="OrthoDB" id="9804995at2"/>
<dbReference type="EMBL" id="FNUT01000016">
    <property type="protein sequence ID" value="SEG72988.1"/>
    <property type="molecule type" value="Genomic_DNA"/>
</dbReference>
<dbReference type="InterPro" id="IPR037066">
    <property type="entry name" value="Plug_dom_sf"/>
</dbReference>
<dbReference type="InterPro" id="IPR039426">
    <property type="entry name" value="TonB-dep_rcpt-like"/>
</dbReference>
<dbReference type="PANTHER" id="PTHR30069">
    <property type="entry name" value="TONB-DEPENDENT OUTER MEMBRANE RECEPTOR"/>
    <property type="match status" value="1"/>
</dbReference>
<dbReference type="Gene3D" id="2.40.170.20">
    <property type="entry name" value="TonB-dependent receptor, beta-barrel domain"/>
    <property type="match status" value="1"/>
</dbReference>
<keyword evidence="4 8" id="KW-0812">Transmembrane</keyword>
<dbReference type="SUPFAM" id="SSF49464">
    <property type="entry name" value="Carboxypeptidase regulatory domain-like"/>
    <property type="match status" value="1"/>
</dbReference>
<keyword evidence="12" id="KW-1185">Reference proteome</keyword>
<keyword evidence="11" id="KW-0675">Receptor</keyword>
<evidence type="ECO:0000256" key="3">
    <source>
        <dbReference type="ARBA" id="ARBA00022452"/>
    </source>
</evidence>
<protein>
    <submittedName>
        <fullName evidence="11">Outer membrane receptor for ferrienterochelin and colicins</fullName>
    </submittedName>
</protein>
<dbReference type="RefSeq" id="WP_103907810.1">
    <property type="nucleotide sequence ID" value="NZ_CP049246.1"/>
</dbReference>
<reference evidence="12" key="1">
    <citation type="submission" date="2016-10" db="EMBL/GenBank/DDBJ databases">
        <authorList>
            <person name="Varghese N."/>
            <person name="Submissions S."/>
        </authorList>
    </citation>
    <scope>NUCLEOTIDE SEQUENCE [LARGE SCALE GENOMIC DNA]</scope>
    <source>
        <strain evidence="12">DSM 22361</strain>
    </source>
</reference>
<feature type="signal peptide" evidence="9">
    <location>
        <begin position="1"/>
        <end position="20"/>
    </location>
</feature>
<dbReference type="GO" id="GO:0009279">
    <property type="term" value="C:cell outer membrane"/>
    <property type="evidence" value="ECO:0007669"/>
    <property type="project" value="UniProtKB-SubCell"/>
</dbReference>
<evidence type="ECO:0000256" key="8">
    <source>
        <dbReference type="PROSITE-ProRule" id="PRU01360"/>
    </source>
</evidence>
<evidence type="ECO:0000256" key="9">
    <source>
        <dbReference type="SAM" id="SignalP"/>
    </source>
</evidence>
<comment type="subcellular location">
    <subcellularLocation>
        <location evidence="1 8">Cell outer membrane</location>
        <topology evidence="1 8">Multi-pass membrane protein</topology>
    </subcellularLocation>
</comment>
<keyword evidence="3 8" id="KW-1134">Transmembrane beta strand</keyword>
<feature type="chain" id="PRO_5009294990" evidence="9">
    <location>
        <begin position="21"/>
        <end position="786"/>
    </location>
</feature>
<sequence>MKSLLYITIFFGTFVSFAQAQQCNGDRKFYVKVIVLDTFNKPLSSVDLRLPFGPWQSSEKGEFQFHLPQGSTAFNIRKLGYQPRREKVYIKNDSTINVILSPLANQERIEAITVHGKKRRHSQMMKAGTINEIDRETVEKMPSFLGEKDVIRTLQMMPGMSFAAEGSAEIYARGGSADQNLILLDGVPMYNSTHLLGLFSAVNPLVVNNAKLFTGAFPTWYGGKLSSVIDIKSREADFNKFSGSAEIGLTSGKGHLEVPLIKNKLSLLLAGRRSFFDAIRLLGTESIEYFNFFDANAILTYKPDTLNTFKLSGYLDGDKFAYESNYQGEERDASIKHQQAFAFNWNRIITKKLNLQLNTYYSRFRNLLLEEQKSYSGEESHLHNFHSQMRTIGTKATVNFKPTQNFQTLVGLAYNSTSSDPSNYYGHENEKPFSIQSMPTTRSQEIAAFGELFYTWRKTSLNLGTRILHYKNSGFSRVYVEPRVSIQQDLGHHFGVKASYSRMTQPLQRLLNTGMGLPTDIVFPSDAVIIPPTADIFTIGLAKDILISERNYISFSIEAYQKYMADITTFKDGYDTYSAIQVSPFAIYRASSVYDMLLSEGKGRVKGIDMKVDGTYGRFSGWLSYSLSHTEHQFEELNAGKWFNANTDRRHLLNLALTYRLSPKWSISGAWMYGSGNPIHLPESYYGIAQPKPINELQPANQILYAYGERNSYRMKPFHKLDVSMTKQTTVFRKAAELNFGVYNIYNRANPSFYFMDLDRKYEGTPQLKSISVFPAMPSISLKVNF</sequence>
<evidence type="ECO:0000256" key="6">
    <source>
        <dbReference type="ARBA" id="ARBA00023136"/>
    </source>
</evidence>
<dbReference type="GO" id="GO:0015344">
    <property type="term" value="F:siderophore uptake transmembrane transporter activity"/>
    <property type="evidence" value="ECO:0007669"/>
    <property type="project" value="TreeGrafter"/>
</dbReference>
<keyword evidence="7 8" id="KW-0998">Cell outer membrane</keyword>
<keyword evidence="6 8" id="KW-0472">Membrane</keyword>
<dbReference type="PANTHER" id="PTHR30069:SF29">
    <property type="entry name" value="HEMOGLOBIN AND HEMOGLOBIN-HAPTOGLOBIN-BINDING PROTEIN 1-RELATED"/>
    <property type="match status" value="1"/>
</dbReference>
<gene>
    <name evidence="11" type="ORF">SAMN05421877_11624</name>
</gene>
<feature type="domain" description="TonB-dependent receptor plug" evidence="10">
    <location>
        <begin position="127"/>
        <end position="223"/>
    </location>
</feature>
<keyword evidence="2 8" id="KW-0813">Transport</keyword>
<dbReference type="PROSITE" id="PS52016">
    <property type="entry name" value="TONB_DEPENDENT_REC_3"/>
    <property type="match status" value="1"/>
</dbReference>
<evidence type="ECO:0000256" key="1">
    <source>
        <dbReference type="ARBA" id="ARBA00004571"/>
    </source>
</evidence>
<accession>A0A1H6CJ95</accession>